<comment type="cofactor">
    <cofactor evidence="1">
        <name>Mg(2+)</name>
        <dbReference type="ChEBI" id="CHEBI:18420"/>
    </cofactor>
</comment>
<dbReference type="Pfam" id="PF02696">
    <property type="entry name" value="SelO"/>
    <property type="match status" value="1"/>
</dbReference>
<keyword evidence="5" id="KW-0479">Metal-binding</keyword>
<feature type="compositionally biased region" description="Polar residues" evidence="10">
    <location>
        <begin position="7"/>
        <end position="18"/>
    </location>
</feature>
<keyword evidence="7" id="KW-0067">ATP-binding</keyword>
<evidence type="ECO:0000256" key="6">
    <source>
        <dbReference type="ARBA" id="ARBA00022741"/>
    </source>
</evidence>
<gene>
    <name evidence="11" type="ORF">AMSG_05249</name>
</gene>
<dbReference type="Proteomes" id="UP000054408">
    <property type="component" value="Unassembled WGS sequence"/>
</dbReference>
<evidence type="ECO:0000256" key="2">
    <source>
        <dbReference type="ARBA" id="ARBA00009747"/>
    </source>
</evidence>
<keyword evidence="3" id="KW-0808">Transferase</keyword>
<keyword evidence="12" id="KW-1185">Reference proteome</keyword>
<evidence type="ECO:0000313" key="12">
    <source>
        <dbReference type="Proteomes" id="UP000054408"/>
    </source>
</evidence>
<evidence type="ECO:0000256" key="10">
    <source>
        <dbReference type="SAM" id="MobiDB-lite"/>
    </source>
</evidence>
<accession>A0A0L0DA70</accession>
<dbReference type="PANTHER" id="PTHR12153">
    <property type="entry name" value="SELENOPROTEIN O"/>
    <property type="match status" value="1"/>
</dbReference>
<dbReference type="eggNOG" id="KOG2542">
    <property type="taxonomic scope" value="Eukaryota"/>
</dbReference>
<evidence type="ECO:0000256" key="5">
    <source>
        <dbReference type="ARBA" id="ARBA00022723"/>
    </source>
</evidence>
<dbReference type="RefSeq" id="XP_013757968.1">
    <property type="nucleotide sequence ID" value="XM_013902514.1"/>
</dbReference>
<dbReference type="GO" id="GO:0005524">
    <property type="term" value="F:ATP binding"/>
    <property type="evidence" value="ECO:0007669"/>
    <property type="project" value="UniProtKB-KW"/>
</dbReference>
<proteinExistence type="inferred from homology"/>
<dbReference type="GeneID" id="25564691"/>
<dbReference type="OrthoDB" id="10254721at2759"/>
<evidence type="ECO:0000256" key="9">
    <source>
        <dbReference type="ARBA" id="ARBA00031547"/>
    </source>
</evidence>
<sequence>MAASADTVPTSPGTSAAKASNKLANGDGSEVPSVLELLESLQWENSCVTSLPYEAEPPPGAPAQREVVGACFAAAAPTPVASPRLVAYSRSALALLGIDQDALAASVATNRDDAAAVFAGNVVPAGASPAAHCYCGFQFGYFSGQLGDGATMYLGETVGGPAGRMEIQYKGAGKTPFSRTADGRKVLRSSLREFIASEAMAALGIPTTRAGSLVVSDTYVVRDVFYDGNPAMEPAAVITRLAPSFLRFGSFEICRSEDEVTGRAGPSASAPHVLGDLTRFVIDQYYPHLAGVERPVEALVLDVAARTGRLVAGWQTVGFCHGVLNTDNMSILGLTIDYGPYGFLEHYNAQYVCNGSDDGARYTYGAQPEICAWNCCRLAESLRPLLDDEGASMSEEEVRNAFFAAYDDEYVARMREKLGLRPDVEPHEVRAYAKSLFEVFDATGADFTSTFRLLASLHAGCNETELAARIASRCVTPAQLEAAAQGRISDEKIAAVRQLLATAPHMLAHIPPRVLQGELRKAEVRERARALSAYQKVADDTAAWQSYLTGPYAAMVAEAGSDEPTRAAQMAAANPAQVPRNAILQAAIDAAESGDFALVDALVDVDWFDDDAVAGLAGADGAVEPMVVT</sequence>
<dbReference type="OMA" id="LCVTXSS"/>
<name>A0A0L0DA70_THETB</name>
<dbReference type="EMBL" id="GL349454">
    <property type="protein sequence ID" value="KNC49254.1"/>
    <property type="molecule type" value="Genomic_DNA"/>
</dbReference>
<comment type="similarity">
    <text evidence="2">Belongs to the SELO family.</text>
</comment>
<evidence type="ECO:0000256" key="7">
    <source>
        <dbReference type="ARBA" id="ARBA00022840"/>
    </source>
</evidence>
<evidence type="ECO:0000256" key="4">
    <source>
        <dbReference type="ARBA" id="ARBA00022695"/>
    </source>
</evidence>
<dbReference type="PANTHER" id="PTHR12153:SF15">
    <property type="entry name" value="PROTEIN ADENYLYLTRANSFERASE SELO, MITOCHONDRIAL"/>
    <property type="match status" value="1"/>
</dbReference>
<feature type="region of interest" description="Disordered" evidence="10">
    <location>
        <begin position="1"/>
        <end position="26"/>
    </location>
</feature>
<keyword evidence="6" id="KW-0547">Nucleotide-binding</keyword>
<keyword evidence="4" id="KW-0548">Nucleotidyltransferase</keyword>
<evidence type="ECO:0000313" key="11">
    <source>
        <dbReference type="EMBL" id="KNC49254.1"/>
    </source>
</evidence>
<dbReference type="InterPro" id="IPR003846">
    <property type="entry name" value="SelO"/>
</dbReference>
<dbReference type="GO" id="GO:0046872">
    <property type="term" value="F:metal ion binding"/>
    <property type="evidence" value="ECO:0007669"/>
    <property type="project" value="UniProtKB-KW"/>
</dbReference>
<organism evidence="11 12">
    <name type="scientific">Thecamonas trahens ATCC 50062</name>
    <dbReference type="NCBI Taxonomy" id="461836"/>
    <lineage>
        <taxon>Eukaryota</taxon>
        <taxon>Apusozoa</taxon>
        <taxon>Apusomonadida</taxon>
        <taxon>Apusomonadidae</taxon>
        <taxon>Thecamonas</taxon>
    </lineage>
</organism>
<evidence type="ECO:0000256" key="8">
    <source>
        <dbReference type="ARBA" id="ARBA00022842"/>
    </source>
</evidence>
<reference evidence="11 12" key="1">
    <citation type="submission" date="2010-05" db="EMBL/GenBank/DDBJ databases">
        <title>The Genome Sequence of Thecamonas trahens ATCC 50062.</title>
        <authorList>
            <consortium name="The Broad Institute Genome Sequencing Platform"/>
            <person name="Russ C."/>
            <person name="Cuomo C."/>
            <person name="Shea T."/>
            <person name="Young S.K."/>
            <person name="Zeng Q."/>
            <person name="Koehrsen M."/>
            <person name="Haas B."/>
            <person name="Borodovsky M."/>
            <person name="Guigo R."/>
            <person name="Alvarado L."/>
            <person name="Berlin A."/>
            <person name="Bochicchio J."/>
            <person name="Borenstein D."/>
            <person name="Chapman S."/>
            <person name="Chen Z."/>
            <person name="Freedman E."/>
            <person name="Gellesch M."/>
            <person name="Goldberg J."/>
            <person name="Griggs A."/>
            <person name="Gujja S."/>
            <person name="Heilman E."/>
            <person name="Heiman D."/>
            <person name="Hepburn T."/>
            <person name="Howarth C."/>
            <person name="Jen D."/>
            <person name="Larson L."/>
            <person name="Mehta T."/>
            <person name="Park D."/>
            <person name="Pearson M."/>
            <person name="Roberts A."/>
            <person name="Saif S."/>
            <person name="Shenoy N."/>
            <person name="Sisk P."/>
            <person name="Stolte C."/>
            <person name="Sykes S."/>
            <person name="Thomson T."/>
            <person name="Walk T."/>
            <person name="White J."/>
            <person name="Yandava C."/>
            <person name="Burger G."/>
            <person name="Gray M.W."/>
            <person name="Holland P.W.H."/>
            <person name="King N."/>
            <person name="Lang F.B.F."/>
            <person name="Roger A.J."/>
            <person name="Ruiz-Trillo I."/>
            <person name="Lander E."/>
            <person name="Nusbaum C."/>
        </authorList>
    </citation>
    <scope>NUCLEOTIDE SEQUENCE [LARGE SCALE GENOMIC DNA]</scope>
    <source>
        <strain evidence="11 12">ATCC 50062</strain>
    </source>
</reference>
<dbReference type="HAMAP" id="MF_00692">
    <property type="entry name" value="SelO"/>
    <property type="match status" value="1"/>
</dbReference>
<evidence type="ECO:0000256" key="1">
    <source>
        <dbReference type="ARBA" id="ARBA00001946"/>
    </source>
</evidence>
<dbReference type="GO" id="GO:0016779">
    <property type="term" value="F:nucleotidyltransferase activity"/>
    <property type="evidence" value="ECO:0007669"/>
    <property type="project" value="UniProtKB-KW"/>
</dbReference>
<evidence type="ECO:0000256" key="3">
    <source>
        <dbReference type="ARBA" id="ARBA00022679"/>
    </source>
</evidence>
<protein>
    <recommendedName>
        <fullName evidence="9">Selenoprotein O</fullName>
    </recommendedName>
</protein>
<dbReference type="AlphaFoldDB" id="A0A0L0DA70"/>
<keyword evidence="8" id="KW-0460">Magnesium</keyword>